<feature type="region of interest" description="Disordered" evidence="1">
    <location>
        <begin position="109"/>
        <end position="152"/>
    </location>
</feature>
<feature type="compositionally biased region" description="Basic residues" evidence="1">
    <location>
        <begin position="117"/>
        <end position="128"/>
    </location>
</feature>
<accession>L7UBM2</accession>
<dbReference type="PATRIC" id="fig|1278073.3.peg.3717"/>
<dbReference type="NCBIfam" id="NF033580">
    <property type="entry name" value="transpos_IS5_3"/>
    <property type="match status" value="1"/>
</dbReference>
<feature type="domain" description="Insertion element IS402-like" evidence="2">
    <location>
        <begin position="7"/>
        <end position="79"/>
    </location>
</feature>
<organism evidence="3 4">
    <name type="scientific">Myxococcus stipitatus (strain DSM 14675 / JCM 12634 / Mx s8)</name>
    <dbReference type="NCBI Taxonomy" id="1278073"/>
    <lineage>
        <taxon>Bacteria</taxon>
        <taxon>Pseudomonadati</taxon>
        <taxon>Myxococcota</taxon>
        <taxon>Myxococcia</taxon>
        <taxon>Myxococcales</taxon>
        <taxon>Cystobacterineae</taxon>
        <taxon>Myxococcaceae</taxon>
        <taxon>Myxococcus</taxon>
    </lineage>
</organism>
<evidence type="ECO:0000259" key="2">
    <source>
        <dbReference type="Pfam" id="PF13340"/>
    </source>
</evidence>
<dbReference type="Pfam" id="PF13340">
    <property type="entry name" value="DUF4096"/>
    <property type="match status" value="1"/>
</dbReference>
<dbReference type="AlphaFoldDB" id="L7UBM2"/>
<reference evidence="3 4" key="1">
    <citation type="journal article" date="2013" name="Genome Announc.">
        <title>Complete genome sequence of Myxococcus stipitatus strain DSM 14675, a fruiting myxobacterium.</title>
        <authorList>
            <person name="Huntley S."/>
            <person name="Kneip S."/>
            <person name="Treuner-Lange A."/>
            <person name="Sogaard-Andersen L."/>
        </authorList>
    </citation>
    <scope>NUCLEOTIDE SEQUENCE [LARGE SCALE GENOMIC DNA]</scope>
    <source>
        <strain evidence="4">DSM 14675 / JCM 12634 / Mx s8</strain>
    </source>
</reference>
<dbReference type="STRING" id="1278073.MYSTI_03656"/>
<dbReference type="HOGENOM" id="CLU_055261_2_2_7"/>
<dbReference type="Proteomes" id="UP000011131">
    <property type="component" value="Chromosome"/>
</dbReference>
<dbReference type="PANTHER" id="PTHR46637:SF1">
    <property type="entry name" value="BLL5188 PROTEIN"/>
    <property type="match status" value="1"/>
</dbReference>
<proteinExistence type="predicted"/>
<name>L7UBM2_MYXSD</name>
<evidence type="ECO:0000256" key="1">
    <source>
        <dbReference type="SAM" id="MobiDB-lite"/>
    </source>
</evidence>
<dbReference type="eggNOG" id="COG3293">
    <property type="taxonomic scope" value="Bacteria"/>
</dbReference>
<dbReference type="KEGG" id="msd:MYSTI_03656"/>
<evidence type="ECO:0000313" key="3">
    <source>
        <dbReference type="EMBL" id="AGC44962.1"/>
    </source>
</evidence>
<protein>
    <submittedName>
        <fullName evidence="3">IS5 family transposase OrfA</fullName>
    </submittedName>
</protein>
<gene>
    <name evidence="3" type="ordered locus">MYSTI_03656</name>
</gene>
<keyword evidence="4" id="KW-1185">Reference proteome</keyword>
<dbReference type="PANTHER" id="PTHR46637">
    <property type="entry name" value="TIS1421-TRANSPOSASE PROTEIN A"/>
    <property type="match status" value="1"/>
</dbReference>
<dbReference type="EMBL" id="CP004025">
    <property type="protein sequence ID" value="AGC44962.1"/>
    <property type="molecule type" value="Genomic_DNA"/>
</dbReference>
<evidence type="ECO:0000313" key="4">
    <source>
        <dbReference type="Proteomes" id="UP000011131"/>
    </source>
</evidence>
<dbReference type="InterPro" id="IPR025161">
    <property type="entry name" value="IS402-like_dom"/>
</dbReference>
<dbReference type="InterPro" id="IPR052909">
    <property type="entry name" value="Transposase_6_like"/>
</dbReference>
<sequence>MSRGEFTDAQWERLVGLLPPQRPARGRPNKDHRVVLNGICWVLRTGVPWREVPRERFGSWKTLSSRFYRWQEAGVWARILRQLQAEANEDGRLDWTLHYVDASVVRAHQHAAGARGTPRKGGRQKRSGAAKGASRPSSMSEPRDGAAPSSLY</sequence>